<dbReference type="EMBL" id="WTPX01000337">
    <property type="protein sequence ID" value="NNJ28170.1"/>
    <property type="molecule type" value="Genomic_DNA"/>
</dbReference>
<evidence type="ECO:0000256" key="1">
    <source>
        <dbReference type="SAM" id="SignalP"/>
    </source>
</evidence>
<organism evidence="2 3">
    <name type="scientific">Alienimonas chondri</name>
    <dbReference type="NCBI Taxonomy" id="2681879"/>
    <lineage>
        <taxon>Bacteria</taxon>
        <taxon>Pseudomonadati</taxon>
        <taxon>Planctomycetota</taxon>
        <taxon>Planctomycetia</taxon>
        <taxon>Planctomycetales</taxon>
        <taxon>Planctomycetaceae</taxon>
        <taxon>Alienimonas</taxon>
    </lineage>
</organism>
<sequence>MRTRTNAALIAVALPALFAATTAVSWNHEHEEPPPGFVPHLAVDALGVLAARWNGSAAQGLYRRWDGHLGALCANPSHRH</sequence>
<feature type="chain" id="PRO_5045264303" evidence="1">
    <location>
        <begin position="20"/>
        <end position="80"/>
    </location>
</feature>
<accession>A0ABX1VK67</accession>
<keyword evidence="3" id="KW-1185">Reference proteome</keyword>
<feature type="signal peptide" evidence="1">
    <location>
        <begin position="1"/>
        <end position="19"/>
    </location>
</feature>
<keyword evidence="1" id="KW-0732">Signal</keyword>
<reference evidence="2 3" key="1">
    <citation type="journal article" date="2020" name="Syst. Appl. Microbiol.">
        <title>Alienimonas chondri sp. nov., a novel planctomycete isolated from the biofilm of the red alga Chondrus crispus.</title>
        <authorList>
            <person name="Vitorino I."/>
            <person name="Albuquerque L."/>
            <person name="Wiegand S."/>
            <person name="Kallscheuer N."/>
            <person name="da Costa M.S."/>
            <person name="Lobo-da-Cunha A."/>
            <person name="Jogler C."/>
            <person name="Lage O.M."/>
        </authorList>
    </citation>
    <scope>NUCLEOTIDE SEQUENCE [LARGE SCALE GENOMIC DNA]</scope>
    <source>
        <strain evidence="2 3">LzC2</strain>
    </source>
</reference>
<proteinExistence type="predicted"/>
<evidence type="ECO:0000313" key="2">
    <source>
        <dbReference type="EMBL" id="NNJ28170.1"/>
    </source>
</evidence>
<evidence type="ECO:0000313" key="3">
    <source>
        <dbReference type="Proteomes" id="UP000609651"/>
    </source>
</evidence>
<dbReference type="RefSeq" id="WP_171190067.1">
    <property type="nucleotide sequence ID" value="NZ_WTPX01000337.1"/>
</dbReference>
<protein>
    <submittedName>
        <fullName evidence="2">Uncharacterized protein</fullName>
    </submittedName>
</protein>
<dbReference type="Proteomes" id="UP000609651">
    <property type="component" value="Unassembled WGS sequence"/>
</dbReference>
<gene>
    <name evidence="2" type="ORF">LzC2_42820</name>
</gene>
<comment type="caution">
    <text evidence="2">The sequence shown here is derived from an EMBL/GenBank/DDBJ whole genome shotgun (WGS) entry which is preliminary data.</text>
</comment>
<name>A0ABX1VK67_9PLAN</name>